<reference evidence="1" key="1">
    <citation type="submission" date="2021-01" db="EMBL/GenBank/DDBJ databases">
        <title>Description of Breznakiella homolactica.</title>
        <authorList>
            <person name="Song Y."/>
            <person name="Brune A."/>
        </authorList>
    </citation>
    <scope>NUCLEOTIDE SEQUENCE</scope>
    <source>
        <strain evidence="1">RmG30</strain>
    </source>
</reference>
<sequence>MFNKRKNIRYQTLARVHLPGLFEGEAMLKDLSVTGCGIESTEFVDIKMDKKYKIQIIPEAAAKIDSFELIVEPRWIRTGEYSCEIGFYVVKSPKGKLFQRYVDYLDWRASAQ</sequence>
<gene>
    <name evidence="1" type="ORF">JFL75_03005</name>
</gene>
<dbReference type="KEGG" id="bhc:JFL75_03005"/>
<keyword evidence="2" id="KW-1185">Reference proteome</keyword>
<dbReference type="AlphaFoldDB" id="A0A7T7XP37"/>
<dbReference type="EMBL" id="CP067089">
    <property type="protein sequence ID" value="QQO09895.1"/>
    <property type="molecule type" value="Genomic_DNA"/>
</dbReference>
<evidence type="ECO:0000313" key="2">
    <source>
        <dbReference type="Proteomes" id="UP000595917"/>
    </source>
</evidence>
<evidence type="ECO:0000313" key="1">
    <source>
        <dbReference type="EMBL" id="QQO09895.1"/>
    </source>
</evidence>
<dbReference type="Proteomes" id="UP000595917">
    <property type="component" value="Chromosome"/>
</dbReference>
<proteinExistence type="predicted"/>
<organism evidence="1 2">
    <name type="scientific">Breznakiella homolactica</name>
    <dbReference type="NCBI Taxonomy" id="2798577"/>
    <lineage>
        <taxon>Bacteria</taxon>
        <taxon>Pseudomonadati</taxon>
        <taxon>Spirochaetota</taxon>
        <taxon>Spirochaetia</taxon>
        <taxon>Spirochaetales</taxon>
        <taxon>Breznakiellaceae</taxon>
        <taxon>Breznakiella</taxon>
    </lineage>
</organism>
<accession>A0A7T7XP37</accession>
<name>A0A7T7XP37_9SPIR</name>
<protein>
    <submittedName>
        <fullName evidence="1">PilZ domain-containing protein</fullName>
    </submittedName>
</protein>
<dbReference type="RefSeq" id="WP_215627199.1">
    <property type="nucleotide sequence ID" value="NZ_CP067089.2"/>
</dbReference>